<dbReference type="PROSITE" id="PS50112">
    <property type="entry name" value="PAS"/>
    <property type="match status" value="1"/>
</dbReference>
<dbReference type="PROSITE" id="PS50894">
    <property type="entry name" value="HPT"/>
    <property type="match status" value="1"/>
</dbReference>
<evidence type="ECO:0000259" key="15">
    <source>
        <dbReference type="PROSITE" id="PS50109"/>
    </source>
</evidence>
<evidence type="ECO:0000256" key="3">
    <source>
        <dbReference type="ARBA" id="ARBA00012438"/>
    </source>
</evidence>
<dbReference type="GO" id="GO:0005886">
    <property type="term" value="C:plasma membrane"/>
    <property type="evidence" value="ECO:0007669"/>
    <property type="project" value="UniProtKB-SubCell"/>
</dbReference>
<evidence type="ECO:0000259" key="16">
    <source>
        <dbReference type="PROSITE" id="PS50110"/>
    </source>
</evidence>
<dbReference type="InterPro" id="IPR013655">
    <property type="entry name" value="PAS_fold_3"/>
</dbReference>
<dbReference type="Pfam" id="PF08447">
    <property type="entry name" value="PAS_3"/>
    <property type="match status" value="1"/>
</dbReference>
<dbReference type="NCBIfam" id="TIGR00229">
    <property type="entry name" value="sensory_box"/>
    <property type="match status" value="2"/>
</dbReference>
<comment type="catalytic activity">
    <reaction evidence="1">
        <text>ATP + protein L-histidine = ADP + protein N-phospho-L-histidine.</text>
        <dbReference type="EC" id="2.7.13.3"/>
    </reaction>
</comment>
<dbReference type="PROSITE" id="PS50110">
    <property type="entry name" value="RESPONSE_REGULATORY"/>
    <property type="match status" value="1"/>
</dbReference>
<dbReference type="GO" id="GO:0006355">
    <property type="term" value="P:regulation of DNA-templated transcription"/>
    <property type="evidence" value="ECO:0007669"/>
    <property type="project" value="InterPro"/>
</dbReference>
<dbReference type="SUPFAM" id="SSF55785">
    <property type="entry name" value="PYP-like sensor domain (PAS domain)"/>
    <property type="match status" value="3"/>
</dbReference>
<dbReference type="SMART" id="SM00448">
    <property type="entry name" value="REC"/>
    <property type="match status" value="1"/>
</dbReference>
<keyword evidence="9" id="KW-1133">Transmembrane helix</keyword>
<dbReference type="PROSITE" id="PS50109">
    <property type="entry name" value="HIS_KIN"/>
    <property type="match status" value="1"/>
</dbReference>
<dbReference type="SUPFAM" id="SSF52172">
    <property type="entry name" value="CheY-like"/>
    <property type="match status" value="1"/>
</dbReference>
<dbReference type="Gene3D" id="3.30.565.10">
    <property type="entry name" value="Histidine kinase-like ATPase, C-terminal domain"/>
    <property type="match status" value="1"/>
</dbReference>
<dbReference type="InterPro" id="IPR001610">
    <property type="entry name" value="PAC"/>
</dbReference>
<protein>
    <recommendedName>
        <fullName evidence="3">histidine kinase</fullName>
        <ecNumber evidence="3">2.7.13.3</ecNumber>
    </recommendedName>
</protein>
<dbReference type="InterPro" id="IPR000700">
    <property type="entry name" value="PAS-assoc_C"/>
</dbReference>
<dbReference type="EC" id="2.7.13.3" evidence="3"/>
<evidence type="ECO:0000256" key="4">
    <source>
        <dbReference type="ARBA" id="ARBA00022475"/>
    </source>
</evidence>
<keyword evidence="21" id="KW-1185">Reference proteome</keyword>
<name>A0A2K8YYB9_9BACT</name>
<feature type="domain" description="HPt" evidence="19">
    <location>
        <begin position="846"/>
        <end position="940"/>
    </location>
</feature>
<proteinExistence type="predicted"/>
<evidence type="ECO:0000256" key="6">
    <source>
        <dbReference type="ARBA" id="ARBA00022692"/>
    </source>
</evidence>
<dbReference type="PRINTS" id="PR00344">
    <property type="entry name" value="BCTRLSENSOR"/>
</dbReference>
<dbReference type="InterPro" id="IPR003661">
    <property type="entry name" value="HisK_dim/P_dom"/>
</dbReference>
<evidence type="ECO:0000259" key="18">
    <source>
        <dbReference type="PROSITE" id="PS50113"/>
    </source>
</evidence>
<dbReference type="InterPro" id="IPR003594">
    <property type="entry name" value="HATPase_dom"/>
</dbReference>
<keyword evidence="10" id="KW-0902">Two-component regulatory system</keyword>
<dbReference type="SMART" id="SM00086">
    <property type="entry name" value="PAC"/>
    <property type="match status" value="2"/>
</dbReference>
<dbReference type="InterPro" id="IPR036890">
    <property type="entry name" value="HATPase_C_sf"/>
</dbReference>
<evidence type="ECO:0000256" key="5">
    <source>
        <dbReference type="ARBA" id="ARBA00022553"/>
    </source>
</evidence>
<dbReference type="InterPro" id="IPR000014">
    <property type="entry name" value="PAS"/>
</dbReference>
<dbReference type="CDD" id="cd16922">
    <property type="entry name" value="HATPase_EvgS-ArcB-TorS-like"/>
    <property type="match status" value="1"/>
</dbReference>
<evidence type="ECO:0000313" key="21">
    <source>
        <dbReference type="Proteomes" id="UP000232883"/>
    </source>
</evidence>
<evidence type="ECO:0000256" key="2">
    <source>
        <dbReference type="ARBA" id="ARBA00004651"/>
    </source>
</evidence>
<dbReference type="CDD" id="cd00130">
    <property type="entry name" value="PAS"/>
    <property type="match status" value="2"/>
</dbReference>
<keyword evidence="8" id="KW-0067">ATP-binding</keyword>
<keyword evidence="20" id="KW-0418">Kinase</keyword>
<gene>
    <name evidence="20" type="ORF">CWM47_12690</name>
</gene>
<dbReference type="InterPro" id="IPR008207">
    <property type="entry name" value="Sig_transdc_His_kin_Hpt_dom"/>
</dbReference>
<evidence type="ECO:0000259" key="17">
    <source>
        <dbReference type="PROSITE" id="PS50112"/>
    </source>
</evidence>
<evidence type="ECO:0000256" key="14">
    <source>
        <dbReference type="SAM" id="Coils"/>
    </source>
</evidence>
<dbReference type="KEGG" id="spir:CWM47_12690"/>
<dbReference type="FunFam" id="3.30.565.10:FF:000010">
    <property type="entry name" value="Sensor histidine kinase RcsC"/>
    <property type="match status" value="1"/>
</dbReference>
<dbReference type="GO" id="GO:0000155">
    <property type="term" value="F:phosphorelay sensor kinase activity"/>
    <property type="evidence" value="ECO:0007669"/>
    <property type="project" value="InterPro"/>
</dbReference>
<dbReference type="CDD" id="cd00082">
    <property type="entry name" value="HisKA"/>
    <property type="match status" value="1"/>
</dbReference>
<dbReference type="SMART" id="SM00387">
    <property type="entry name" value="HATPase_c"/>
    <property type="match status" value="1"/>
</dbReference>
<dbReference type="Pfam" id="PF00072">
    <property type="entry name" value="Response_reg"/>
    <property type="match status" value="1"/>
</dbReference>
<dbReference type="InterPro" id="IPR001789">
    <property type="entry name" value="Sig_transdc_resp-reg_receiver"/>
</dbReference>
<dbReference type="InterPro" id="IPR011006">
    <property type="entry name" value="CheY-like_superfamily"/>
</dbReference>
<sequence length="944" mass="106665">MKTPSTSQVPSQLEPKELLIQEIEQLRLEKQQLEAIIRQQQADITYGEQRWTFALEGIGDVIWEHNLQTGDVFRSALYRDMLGYTIEEFPNTFQAWQDLLHPDDVEPMAAQEREYEESGSHESIDFTYRLRSKNGSYRYFLDRGRIFSYSADGKPLLMIGTSTDITNQKRMEETLRKNANLQSNLIANLQEGILLEDEHRAIVLVNQHFCDLFSVPASPEELKGMDCTGMAEQSKHLFTRPDEFLTEVNQLLLDQKTVIGQELELVDGRFLERDYIPIYMDGTYAGHLWKYTDITQRKRAEDASSRQREKYQRIIENMNLGLIEVDLDDRIVYTNHSFCDMSGYEPDELIGQIATDILLKGQNILLMKEKNDSRLAGAMDAYEIAVKNKRGDAMWWLVSGAPLYSETGEVIGSTGIHLDVTKQKQLESELRTARQGAENSSRAKELFLANMSHEIRTPMNAILNFGQQLTKTVLTDQQHFSLNMINTAASNLLVIINDILDFSKIEAGELSLEKIGFNMVDLLQQASLVMGPTADKKGLQLLTKIDPGLAPVLLGDPYRLNQIMLNLVGNAIKFTENGSVTVQCDCRINGSNQEIYISVTDTGIGIDPDFQQNLFTKFTQEDESIGRRYGGTGLGMSITKQLVDLMGGVIQVKSQKNVGTTMQLQLSFPVGTAEDLVVHDQEIQHEDVLTSKRILLVEDNSMNRLVVNMILEPYGAIITEVENGLNAVEVLRNDSFDIVLMDVQMPVMDGLEATRIIRREISKSIPIIALTASAIRSDKEACFEAGMDDFLAKPFAEKELIDQLTKWLKGSDAVVVKAEPVLKEETTKTENLLYDLSMLEMISQGNQDFIHQMVDLFCVETPATATQISQAYETGDFEKVKYLAHRTKPSVDTLGIYAQKEAIREIERLALIGTKSTELETLITNFENVIKEVVDHLRITYPEH</sequence>
<dbReference type="SUPFAM" id="SSF55874">
    <property type="entry name" value="ATPase domain of HSP90 chaperone/DNA topoisomerase II/histidine kinase"/>
    <property type="match status" value="1"/>
</dbReference>
<dbReference type="PROSITE" id="PS50113">
    <property type="entry name" value="PAC"/>
    <property type="match status" value="2"/>
</dbReference>
<keyword evidence="11" id="KW-0472">Membrane</keyword>
<evidence type="ECO:0000256" key="11">
    <source>
        <dbReference type="ARBA" id="ARBA00023136"/>
    </source>
</evidence>
<dbReference type="Pfam" id="PF00989">
    <property type="entry name" value="PAS"/>
    <property type="match status" value="1"/>
</dbReference>
<keyword evidence="14" id="KW-0175">Coiled coil</keyword>
<dbReference type="SMART" id="SM00388">
    <property type="entry name" value="HisKA"/>
    <property type="match status" value="1"/>
</dbReference>
<organism evidence="20 21">
    <name type="scientific">Spirosoma pollinicola</name>
    <dbReference type="NCBI Taxonomy" id="2057025"/>
    <lineage>
        <taxon>Bacteria</taxon>
        <taxon>Pseudomonadati</taxon>
        <taxon>Bacteroidota</taxon>
        <taxon>Cytophagia</taxon>
        <taxon>Cytophagales</taxon>
        <taxon>Cytophagaceae</taxon>
        <taxon>Spirosoma</taxon>
    </lineage>
</organism>
<keyword evidence="7" id="KW-0547">Nucleotide-binding</keyword>
<dbReference type="Proteomes" id="UP000232883">
    <property type="component" value="Chromosome"/>
</dbReference>
<dbReference type="PANTHER" id="PTHR45339:SF1">
    <property type="entry name" value="HYBRID SIGNAL TRANSDUCTION HISTIDINE KINASE J"/>
    <property type="match status" value="1"/>
</dbReference>
<dbReference type="InterPro" id="IPR035965">
    <property type="entry name" value="PAS-like_dom_sf"/>
</dbReference>
<dbReference type="OrthoDB" id="9811889at2"/>
<keyword evidence="5 13" id="KW-0597">Phosphoprotein</keyword>
<feature type="domain" description="PAC" evidence="18">
    <location>
        <begin position="124"/>
        <end position="177"/>
    </location>
</feature>
<dbReference type="RefSeq" id="WP_100988332.1">
    <property type="nucleotide sequence ID" value="NZ_CP025096.1"/>
</dbReference>
<dbReference type="CDD" id="cd17546">
    <property type="entry name" value="REC_hyHK_CKI1_RcsC-like"/>
    <property type="match status" value="1"/>
</dbReference>
<dbReference type="AlphaFoldDB" id="A0A2K8YYB9"/>
<evidence type="ECO:0000313" key="20">
    <source>
        <dbReference type="EMBL" id="AUD02615.1"/>
    </source>
</evidence>
<feature type="modified residue" description="Phosphohistidine" evidence="12">
    <location>
        <position position="885"/>
    </location>
</feature>
<feature type="domain" description="PAC" evidence="18">
    <location>
        <begin position="380"/>
        <end position="432"/>
    </location>
</feature>
<evidence type="ECO:0000256" key="12">
    <source>
        <dbReference type="PROSITE-ProRule" id="PRU00110"/>
    </source>
</evidence>
<dbReference type="Pfam" id="PF00512">
    <property type="entry name" value="HisKA"/>
    <property type="match status" value="1"/>
</dbReference>
<feature type="coiled-coil region" evidence="14">
    <location>
        <begin position="16"/>
        <end position="43"/>
    </location>
</feature>
<dbReference type="InterPro" id="IPR036641">
    <property type="entry name" value="HPT_dom_sf"/>
</dbReference>
<keyword evidence="20" id="KW-0808">Transferase</keyword>
<keyword evidence="4" id="KW-1003">Cell membrane</keyword>
<evidence type="ECO:0000256" key="13">
    <source>
        <dbReference type="PROSITE-ProRule" id="PRU00169"/>
    </source>
</evidence>
<dbReference type="SUPFAM" id="SSF47384">
    <property type="entry name" value="Homodimeric domain of signal transducing histidine kinase"/>
    <property type="match status" value="1"/>
</dbReference>
<evidence type="ECO:0000256" key="7">
    <source>
        <dbReference type="ARBA" id="ARBA00022741"/>
    </source>
</evidence>
<dbReference type="Gene3D" id="3.40.50.2300">
    <property type="match status" value="1"/>
</dbReference>
<dbReference type="InterPro" id="IPR004358">
    <property type="entry name" value="Sig_transdc_His_kin-like_C"/>
</dbReference>
<evidence type="ECO:0000256" key="10">
    <source>
        <dbReference type="ARBA" id="ARBA00023012"/>
    </source>
</evidence>
<dbReference type="InterPro" id="IPR005467">
    <property type="entry name" value="His_kinase_dom"/>
</dbReference>
<accession>A0A2K8YYB9</accession>
<evidence type="ECO:0000259" key="19">
    <source>
        <dbReference type="PROSITE" id="PS50894"/>
    </source>
</evidence>
<dbReference type="GO" id="GO:0005524">
    <property type="term" value="F:ATP binding"/>
    <property type="evidence" value="ECO:0007669"/>
    <property type="project" value="UniProtKB-KW"/>
</dbReference>
<dbReference type="SUPFAM" id="SSF47226">
    <property type="entry name" value="Histidine-containing phosphotransfer domain, HPT domain"/>
    <property type="match status" value="1"/>
</dbReference>
<dbReference type="Gene3D" id="1.10.287.130">
    <property type="match status" value="1"/>
</dbReference>
<dbReference type="InterPro" id="IPR036097">
    <property type="entry name" value="HisK_dim/P_sf"/>
</dbReference>
<feature type="domain" description="PAS" evidence="17">
    <location>
        <begin position="307"/>
        <end position="352"/>
    </location>
</feature>
<feature type="domain" description="Histidine kinase" evidence="15">
    <location>
        <begin position="450"/>
        <end position="670"/>
    </location>
</feature>
<dbReference type="EMBL" id="CP025096">
    <property type="protein sequence ID" value="AUD02615.1"/>
    <property type="molecule type" value="Genomic_DNA"/>
</dbReference>
<dbReference type="Pfam" id="PF02518">
    <property type="entry name" value="HATPase_c"/>
    <property type="match status" value="1"/>
</dbReference>
<comment type="subcellular location">
    <subcellularLocation>
        <location evidence="2">Cell membrane</location>
        <topology evidence="2">Multi-pass membrane protein</topology>
    </subcellularLocation>
</comment>
<reference evidence="20 21" key="1">
    <citation type="submission" date="2017-11" db="EMBL/GenBank/DDBJ databases">
        <title>Taxonomic description and genome sequences of Spirosoma HA7 sp. nov., isolated from pollen microhabitat of Corylus avellana.</title>
        <authorList>
            <person name="Ambika Manirajan B."/>
            <person name="Suarez C."/>
            <person name="Ratering S."/>
            <person name="Geissler-Plaum R."/>
            <person name="Cardinale M."/>
            <person name="Sylvia S."/>
        </authorList>
    </citation>
    <scope>NUCLEOTIDE SEQUENCE [LARGE SCALE GENOMIC DNA]</scope>
    <source>
        <strain evidence="20 21">HA7</strain>
    </source>
</reference>
<feature type="modified residue" description="4-aspartylphosphate" evidence="13">
    <location>
        <position position="742"/>
    </location>
</feature>
<dbReference type="PANTHER" id="PTHR45339">
    <property type="entry name" value="HYBRID SIGNAL TRANSDUCTION HISTIDINE KINASE J"/>
    <property type="match status" value="1"/>
</dbReference>
<evidence type="ECO:0000256" key="8">
    <source>
        <dbReference type="ARBA" id="ARBA00022840"/>
    </source>
</evidence>
<dbReference type="Gene3D" id="1.20.120.160">
    <property type="entry name" value="HPT domain"/>
    <property type="match status" value="1"/>
</dbReference>
<dbReference type="Pfam" id="PF13188">
    <property type="entry name" value="PAS_8"/>
    <property type="match status" value="1"/>
</dbReference>
<evidence type="ECO:0000256" key="1">
    <source>
        <dbReference type="ARBA" id="ARBA00000085"/>
    </source>
</evidence>
<dbReference type="Gene3D" id="3.30.450.20">
    <property type="entry name" value="PAS domain"/>
    <property type="match status" value="3"/>
</dbReference>
<dbReference type="SMART" id="SM00091">
    <property type="entry name" value="PAS"/>
    <property type="match status" value="3"/>
</dbReference>
<dbReference type="InterPro" id="IPR013767">
    <property type="entry name" value="PAS_fold"/>
</dbReference>
<feature type="domain" description="Response regulatory" evidence="16">
    <location>
        <begin position="693"/>
        <end position="808"/>
    </location>
</feature>
<evidence type="ECO:0000256" key="9">
    <source>
        <dbReference type="ARBA" id="ARBA00022989"/>
    </source>
</evidence>
<keyword evidence="6" id="KW-0812">Transmembrane</keyword>